<comment type="caution">
    <text evidence="2">The sequence shown here is derived from an EMBL/GenBank/DDBJ whole genome shotgun (WGS) entry which is preliminary data.</text>
</comment>
<sequence>RRRVVPLVENTDLDLVPEFGLEIKEVEGGRQVTLRLSKGEVMLGEILIYKYDRYMQGFQRSELRKRVNNVHEELCWEVHEQHETLTEESVICKCLLGEFLRVGNRRVSPIPIQYVRPDLYIPTLQLYGVPVHIGKCVAVVCRPPGAYDQCPVPFDLPSDSPRYLPTDRSSLFFVTVIVFVYFFLNTYRHHYQYRPPTITLRLKPDRLYSPLLPPIQYNQRHIFMVGDREIPNCFEHHVRTELLTLPFSFNPEIVRQSIASLTGDLLQLVQGDEYYQQSLCWIMKKEIQRTIMKELIIERQKHCKNM</sequence>
<keyword evidence="1" id="KW-0812">Transmembrane</keyword>
<accession>A0A6G0VJX9</accession>
<reference evidence="2 3" key="1">
    <citation type="submission" date="2019-08" db="EMBL/GenBank/DDBJ databases">
        <title>Whole genome of Aphis craccivora.</title>
        <authorList>
            <person name="Voronova N.V."/>
            <person name="Shulinski R.S."/>
            <person name="Bandarenka Y.V."/>
            <person name="Zhorov D.G."/>
            <person name="Warner D."/>
        </authorList>
    </citation>
    <scope>NUCLEOTIDE SEQUENCE [LARGE SCALE GENOMIC DNA]</scope>
    <source>
        <strain evidence="2">180601</strain>
        <tissue evidence="2">Whole Body</tissue>
    </source>
</reference>
<evidence type="ECO:0000313" key="3">
    <source>
        <dbReference type="Proteomes" id="UP000478052"/>
    </source>
</evidence>
<name>A0A6G0VJX9_APHCR</name>
<dbReference type="AlphaFoldDB" id="A0A6G0VJX9"/>
<protein>
    <submittedName>
        <fullName evidence="2">Uncharacterized protein</fullName>
    </submittedName>
</protein>
<feature type="non-terminal residue" evidence="2">
    <location>
        <position position="1"/>
    </location>
</feature>
<dbReference type="EMBL" id="VUJU01015922">
    <property type="protein sequence ID" value="KAF0691514.1"/>
    <property type="molecule type" value="Genomic_DNA"/>
</dbReference>
<feature type="transmembrane region" description="Helical" evidence="1">
    <location>
        <begin position="170"/>
        <end position="187"/>
    </location>
</feature>
<keyword evidence="1" id="KW-0472">Membrane</keyword>
<gene>
    <name evidence="2" type="ORF">FWK35_00035941</name>
</gene>
<proteinExistence type="predicted"/>
<organism evidence="2 3">
    <name type="scientific">Aphis craccivora</name>
    <name type="common">Cowpea aphid</name>
    <dbReference type="NCBI Taxonomy" id="307492"/>
    <lineage>
        <taxon>Eukaryota</taxon>
        <taxon>Metazoa</taxon>
        <taxon>Ecdysozoa</taxon>
        <taxon>Arthropoda</taxon>
        <taxon>Hexapoda</taxon>
        <taxon>Insecta</taxon>
        <taxon>Pterygota</taxon>
        <taxon>Neoptera</taxon>
        <taxon>Paraneoptera</taxon>
        <taxon>Hemiptera</taxon>
        <taxon>Sternorrhyncha</taxon>
        <taxon>Aphidomorpha</taxon>
        <taxon>Aphidoidea</taxon>
        <taxon>Aphididae</taxon>
        <taxon>Aphidini</taxon>
        <taxon>Aphis</taxon>
        <taxon>Aphis</taxon>
    </lineage>
</organism>
<keyword evidence="3" id="KW-1185">Reference proteome</keyword>
<keyword evidence="1" id="KW-1133">Transmembrane helix</keyword>
<evidence type="ECO:0000313" key="2">
    <source>
        <dbReference type="EMBL" id="KAF0691514.1"/>
    </source>
</evidence>
<evidence type="ECO:0000256" key="1">
    <source>
        <dbReference type="SAM" id="Phobius"/>
    </source>
</evidence>
<dbReference type="Proteomes" id="UP000478052">
    <property type="component" value="Unassembled WGS sequence"/>
</dbReference>